<dbReference type="InterPro" id="IPR036236">
    <property type="entry name" value="Znf_C2H2_sf"/>
</dbReference>
<feature type="domain" description="C2H2-type" evidence="10">
    <location>
        <begin position="548"/>
        <end position="576"/>
    </location>
</feature>
<dbReference type="PANTHER" id="PTHR24399">
    <property type="entry name" value="ZINC FINGER AND BTB DOMAIN-CONTAINING"/>
    <property type="match status" value="1"/>
</dbReference>
<comment type="caution">
    <text evidence="11">The sequence shown here is derived from an EMBL/GenBank/DDBJ whole genome shotgun (WGS) entry which is preliminary data.</text>
</comment>
<dbReference type="PROSITE" id="PS00028">
    <property type="entry name" value="ZINC_FINGER_C2H2_1"/>
    <property type="match status" value="7"/>
</dbReference>
<accession>A0ABQ7QNP0</accession>
<dbReference type="PANTHER" id="PTHR24399:SF23">
    <property type="entry name" value="C2H2-TYPE DOMAIN-CONTAINING PROTEIN"/>
    <property type="match status" value="1"/>
</dbReference>
<keyword evidence="5" id="KW-0805">Transcription regulation</keyword>
<keyword evidence="12" id="KW-1185">Reference proteome</keyword>
<feature type="domain" description="C2H2-type" evidence="10">
    <location>
        <begin position="488"/>
        <end position="516"/>
    </location>
</feature>
<evidence type="ECO:0000256" key="5">
    <source>
        <dbReference type="ARBA" id="ARBA00023015"/>
    </source>
</evidence>
<feature type="region of interest" description="Disordered" evidence="9">
    <location>
        <begin position="171"/>
        <end position="228"/>
    </location>
</feature>
<evidence type="ECO:0000313" key="11">
    <source>
        <dbReference type="EMBL" id="KAG7306647.1"/>
    </source>
</evidence>
<evidence type="ECO:0000256" key="7">
    <source>
        <dbReference type="ARBA" id="ARBA00023242"/>
    </source>
</evidence>
<keyword evidence="2" id="KW-0479">Metal-binding</keyword>
<dbReference type="SMART" id="SM00355">
    <property type="entry name" value="ZnF_C2H2"/>
    <property type="match status" value="11"/>
</dbReference>
<sequence length="585" mass="68351">MEIPHLINTCVGLTLDPEDNICWECRAILAKVSKFVQLAHRSSTVLRCLSQLDKATNYGQRGILVQSLSTLTQSKPKDTYNAIYRHEEEKHNSEPQNMEFQYTIPEPQKLSSVYHAMYVNEEFVLPKKEIVSLNCEFEIECGVKQEQLDTMEDGGHVMPYVIAKELPPATVIRQKSAKPRTQRQKKSKRKKSTSDDDDKSVEQYFSEPFEEPSKDDDVNDDNPKSDEQQEYVEKILNEQEMLAFREKMKEFRFYKTSPHRCVKCLISFASEKMLYEHNTLHSENSGPFSCRICEQRFPVASDVDLHVKTHYKIYVCSICAFQHYQAKSVTVHIKRTHDTRVIKCKKCDAEFVGQRLYRYHKLSAHNKLTCLICYKKLSALSMKRHMLQIHGNVQKVECPVCNKLFPGELRLKNHMETHSQKVDEDAFCAECGIQFRNRNVLKAHLKFNKRHNGDDQLKYECDVCEKRTATKTAMQYHIEAEHLKLANYLCDICNKQFHAERPYKRHLREKHSSRVVVKSNVCHVCGKAFAHRKSLNEHMNRHTGLRPYECKICGATFGFHSALYTHNKLVHLKQRRVRKKKTDDQ</sequence>
<feature type="domain" description="C2H2-type" evidence="10">
    <location>
        <begin position="426"/>
        <end position="456"/>
    </location>
</feature>
<reference evidence="11 12" key="1">
    <citation type="submission" date="2021-06" db="EMBL/GenBank/DDBJ databases">
        <title>A haploid diamondback moth (Plutella xylostella L.) genome assembly resolves 31 chromosomes and identifies a diamide resistance mutation.</title>
        <authorList>
            <person name="Ward C.M."/>
            <person name="Perry K.D."/>
            <person name="Baker G."/>
            <person name="Powis K."/>
            <person name="Heckel D.G."/>
            <person name="Baxter S.W."/>
        </authorList>
    </citation>
    <scope>NUCLEOTIDE SEQUENCE [LARGE SCALE GENOMIC DNA]</scope>
    <source>
        <strain evidence="11 12">LV</strain>
        <tissue evidence="11">Single pupa</tissue>
    </source>
</reference>
<dbReference type="EMBL" id="JAHIBW010000011">
    <property type="protein sequence ID" value="KAG7306647.1"/>
    <property type="molecule type" value="Genomic_DNA"/>
</dbReference>
<evidence type="ECO:0000313" key="12">
    <source>
        <dbReference type="Proteomes" id="UP000823941"/>
    </source>
</evidence>
<evidence type="ECO:0000256" key="3">
    <source>
        <dbReference type="ARBA" id="ARBA00022737"/>
    </source>
</evidence>
<evidence type="ECO:0000256" key="6">
    <source>
        <dbReference type="ARBA" id="ARBA00023163"/>
    </source>
</evidence>
<dbReference type="PROSITE" id="PS50157">
    <property type="entry name" value="ZINC_FINGER_C2H2_2"/>
    <property type="match status" value="6"/>
</dbReference>
<keyword evidence="7" id="KW-0539">Nucleus</keyword>
<organism evidence="11 12">
    <name type="scientific">Plutella xylostella</name>
    <name type="common">Diamondback moth</name>
    <name type="synonym">Plutella maculipennis</name>
    <dbReference type="NCBI Taxonomy" id="51655"/>
    <lineage>
        <taxon>Eukaryota</taxon>
        <taxon>Metazoa</taxon>
        <taxon>Ecdysozoa</taxon>
        <taxon>Arthropoda</taxon>
        <taxon>Hexapoda</taxon>
        <taxon>Insecta</taxon>
        <taxon>Pterygota</taxon>
        <taxon>Neoptera</taxon>
        <taxon>Endopterygota</taxon>
        <taxon>Lepidoptera</taxon>
        <taxon>Glossata</taxon>
        <taxon>Ditrysia</taxon>
        <taxon>Yponomeutoidea</taxon>
        <taxon>Plutellidae</taxon>
        <taxon>Plutella</taxon>
    </lineage>
</organism>
<keyword evidence="3" id="KW-0677">Repeat</keyword>
<feature type="compositionally biased region" description="Basic and acidic residues" evidence="9">
    <location>
        <begin position="211"/>
        <end position="228"/>
    </location>
</feature>
<dbReference type="Pfam" id="PF00096">
    <property type="entry name" value="zf-C2H2"/>
    <property type="match status" value="1"/>
</dbReference>
<evidence type="ECO:0000256" key="1">
    <source>
        <dbReference type="ARBA" id="ARBA00004123"/>
    </source>
</evidence>
<keyword evidence="6" id="KW-0804">Transcription</keyword>
<dbReference type="SUPFAM" id="SSF57667">
    <property type="entry name" value="beta-beta-alpha zinc fingers"/>
    <property type="match status" value="5"/>
</dbReference>
<evidence type="ECO:0000256" key="8">
    <source>
        <dbReference type="PROSITE-ProRule" id="PRU00042"/>
    </source>
</evidence>
<name>A0ABQ7QNP0_PLUXY</name>
<proteinExistence type="predicted"/>
<evidence type="ECO:0000256" key="2">
    <source>
        <dbReference type="ARBA" id="ARBA00022723"/>
    </source>
</evidence>
<dbReference type="Pfam" id="PF12874">
    <property type="entry name" value="zf-met"/>
    <property type="match status" value="2"/>
</dbReference>
<comment type="subcellular location">
    <subcellularLocation>
        <location evidence="1">Nucleus</location>
    </subcellularLocation>
</comment>
<evidence type="ECO:0000256" key="9">
    <source>
        <dbReference type="SAM" id="MobiDB-lite"/>
    </source>
</evidence>
<keyword evidence="8" id="KW-0863">Zinc-finger</keyword>
<protein>
    <recommendedName>
        <fullName evidence="10">C2H2-type domain-containing protein</fullName>
    </recommendedName>
</protein>
<evidence type="ECO:0000256" key="4">
    <source>
        <dbReference type="ARBA" id="ARBA00022833"/>
    </source>
</evidence>
<feature type="domain" description="C2H2-type" evidence="10">
    <location>
        <begin position="396"/>
        <end position="423"/>
    </location>
</feature>
<dbReference type="Proteomes" id="UP000823941">
    <property type="component" value="Chromosome 11"/>
</dbReference>
<evidence type="ECO:0000259" key="10">
    <source>
        <dbReference type="PROSITE" id="PS50157"/>
    </source>
</evidence>
<dbReference type="Gene3D" id="3.30.160.60">
    <property type="entry name" value="Classic Zinc Finger"/>
    <property type="match status" value="6"/>
</dbReference>
<feature type="domain" description="C2H2-type" evidence="10">
    <location>
        <begin position="520"/>
        <end position="547"/>
    </location>
</feature>
<gene>
    <name evidence="11" type="ORF">JYU34_008065</name>
</gene>
<feature type="domain" description="C2H2-type" evidence="10">
    <location>
        <begin position="288"/>
        <end position="310"/>
    </location>
</feature>
<dbReference type="InterPro" id="IPR013087">
    <property type="entry name" value="Znf_C2H2_type"/>
</dbReference>
<feature type="compositionally biased region" description="Basic residues" evidence="9">
    <location>
        <begin position="175"/>
        <end position="191"/>
    </location>
</feature>
<keyword evidence="4" id="KW-0862">Zinc</keyword>